<dbReference type="GO" id="GO:0008962">
    <property type="term" value="F:phosphatidylglycerophosphatase activity"/>
    <property type="evidence" value="ECO:0007669"/>
    <property type="project" value="InterPro"/>
</dbReference>
<protein>
    <submittedName>
        <fullName evidence="3">Phosphatidylglycerophosphatase A</fullName>
    </submittedName>
</protein>
<dbReference type="InterPro" id="IPR026037">
    <property type="entry name" value="PgpA"/>
</dbReference>
<dbReference type="PIRSF" id="PIRSF006162">
    <property type="entry name" value="PgpA"/>
    <property type="match status" value="1"/>
</dbReference>
<dbReference type="PANTHER" id="PTHR36305">
    <property type="entry name" value="PHOSPHATIDYLGLYCEROPHOSPHATASE A"/>
    <property type="match status" value="1"/>
</dbReference>
<dbReference type="AlphaFoldDB" id="C8X369"/>
<organism evidence="3 4">
    <name type="scientific">Desulfohalobium retbaense (strain ATCC 49708 / DSM 5692 / JCM 16813 / HR100)</name>
    <dbReference type="NCBI Taxonomy" id="485915"/>
    <lineage>
        <taxon>Bacteria</taxon>
        <taxon>Pseudomonadati</taxon>
        <taxon>Thermodesulfobacteriota</taxon>
        <taxon>Desulfovibrionia</taxon>
        <taxon>Desulfovibrionales</taxon>
        <taxon>Desulfohalobiaceae</taxon>
        <taxon>Desulfohalobium</taxon>
    </lineage>
</organism>
<dbReference type="eggNOG" id="COG1267">
    <property type="taxonomic scope" value="Bacteria"/>
</dbReference>
<evidence type="ECO:0000256" key="1">
    <source>
        <dbReference type="SAM" id="Phobius"/>
    </source>
</evidence>
<gene>
    <name evidence="3" type="ordered locus">Dret_1582</name>
</gene>
<feature type="transmembrane region" description="Helical" evidence="1">
    <location>
        <begin position="137"/>
        <end position="159"/>
    </location>
</feature>
<proteinExistence type="predicted"/>
<dbReference type="STRING" id="485915.Dret_1582"/>
<keyword evidence="1" id="KW-0472">Membrane</keyword>
<dbReference type="KEGG" id="drt:Dret_1582"/>
<accession>C8X369</accession>
<dbReference type="HOGENOM" id="CLU_103734_1_2_7"/>
<dbReference type="SUPFAM" id="SSF101307">
    <property type="entry name" value="YutG-like"/>
    <property type="match status" value="1"/>
</dbReference>
<evidence type="ECO:0000313" key="4">
    <source>
        <dbReference type="Proteomes" id="UP000001052"/>
    </source>
</evidence>
<keyword evidence="4" id="KW-1185">Reference proteome</keyword>
<dbReference type="EMBL" id="CP001734">
    <property type="protein sequence ID" value="ACV68866.1"/>
    <property type="molecule type" value="Genomic_DNA"/>
</dbReference>
<sequence length="160" mass="17223">MPLTAPENLSQRLALAVSTLGPIGHLPKAPGTWGALAATLAAPIVFLPLSLPLRLLVLVAIFHLGSMAAGSAEKSLGRKDPGQVIIDELLGQWAVLLPFTLLPWWQLLIGFALFRFFDIVKPWPVRASETWLAQGYGVMLDDLFAGLYGALGLAVVRFLV</sequence>
<keyword evidence="1" id="KW-0812">Transmembrane</keyword>
<dbReference type="InterPro" id="IPR036681">
    <property type="entry name" value="PgpA-like_sf"/>
</dbReference>
<feature type="domain" description="YutG/PgpA" evidence="2">
    <location>
        <begin position="17"/>
        <end position="156"/>
    </location>
</feature>
<dbReference type="PANTHER" id="PTHR36305:SF1">
    <property type="entry name" value="PHOSPHATIDYLGLYCEROPHOSPHATASE A"/>
    <property type="match status" value="1"/>
</dbReference>
<dbReference type="CDD" id="cd06971">
    <property type="entry name" value="PgpA"/>
    <property type="match status" value="1"/>
</dbReference>
<dbReference type="Proteomes" id="UP000001052">
    <property type="component" value="Chromosome"/>
</dbReference>
<name>C8X369_DESRD</name>
<reference evidence="4" key="1">
    <citation type="submission" date="2009-09" db="EMBL/GenBank/DDBJ databases">
        <title>The complete chromosome of Desulfohalobium retbaense DSM 5692.</title>
        <authorList>
            <consortium name="US DOE Joint Genome Institute (JGI-PGF)"/>
            <person name="Lucas S."/>
            <person name="Copeland A."/>
            <person name="Lapidus A."/>
            <person name="Glavina del Rio T."/>
            <person name="Dalin E."/>
            <person name="Tice H."/>
            <person name="Bruce D."/>
            <person name="Goodwin L."/>
            <person name="Pitluck S."/>
            <person name="Kyrpides N."/>
            <person name="Mavromatis K."/>
            <person name="Ivanova N."/>
            <person name="Mikhailova N."/>
            <person name="Munk A.C."/>
            <person name="Brettin T."/>
            <person name="Detter J.C."/>
            <person name="Han C."/>
            <person name="Tapia R."/>
            <person name="Larimer F."/>
            <person name="Land M."/>
            <person name="Hauser L."/>
            <person name="Markowitz V."/>
            <person name="Cheng J.-F."/>
            <person name="Hugenholtz P."/>
            <person name="Woyke T."/>
            <person name="Wu D."/>
            <person name="Spring S."/>
            <person name="Klenk H.-P."/>
            <person name="Eisen J.A."/>
        </authorList>
    </citation>
    <scope>NUCLEOTIDE SEQUENCE [LARGE SCALE GENOMIC DNA]</scope>
    <source>
        <strain evidence="4">DSM 5692</strain>
    </source>
</reference>
<dbReference type="InterPro" id="IPR007686">
    <property type="entry name" value="YutG/PgpA"/>
</dbReference>
<evidence type="ECO:0000313" key="3">
    <source>
        <dbReference type="EMBL" id="ACV68866.1"/>
    </source>
</evidence>
<dbReference type="Pfam" id="PF04608">
    <property type="entry name" value="PgpA"/>
    <property type="match status" value="1"/>
</dbReference>
<dbReference type="GO" id="GO:0006655">
    <property type="term" value="P:phosphatidylglycerol biosynthetic process"/>
    <property type="evidence" value="ECO:0007669"/>
    <property type="project" value="UniProtKB-UniPathway"/>
</dbReference>
<feature type="transmembrane region" description="Helical" evidence="1">
    <location>
        <begin position="93"/>
        <end position="117"/>
    </location>
</feature>
<reference evidence="3 4" key="2">
    <citation type="journal article" date="2010" name="Stand. Genomic Sci.">
        <title>Complete genome sequence of Desulfohalobium retbaense type strain (HR(100)).</title>
        <authorList>
            <person name="Spring S."/>
            <person name="Nolan M."/>
            <person name="Lapidus A."/>
            <person name="Glavina Del Rio T."/>
            <person name="Copeland A."/>
            <person name="Tice H."/>
            <person name="Cheng J.F."/>
            <person name="Lucas S."/>
            <person name="Land M."/>
            <person name="Chen F."/>
            <person name="Bruce D."/>
            <person name="Goodwin L."/>
            <person name="Pitluck S."/>
            <person name="Ivanova N."/>
            <person name="Mavromatis K."/>
            <person name="Mikhailova N."/>
            <person name="Pati A."/>
            <person name="Chen A."/>
            <person name="Palaniappan K."/>
            <person name="Hauser L."/>
            <person name="Chang Y.J."/>
            <person name="Jeffries C.D."/>
            <person name="Munk C."/>
            <person name="Kiss H."/>
            <person name="Chain P."/>
            <person name="Han C."/>
            <person name="Brettin T."/>
            <person name="Detter J.C."/>
            <person name="Schuler E."/>
            <person name="Goker M."/>
            <person name="Rohde M."/>
            <person name="Bristow J."/>
            <person name="Eisen J.A."/>
            <person name="Markowitz V."/>
            <person name="Hugenholtz P."/>
            <person name="Kyrpides N.C."/>
            <person name="Klenk H.P."/>
        </authorList>
    </citation>
    <scope>NUCLEOTIDE SEQUENCE [LARGE SCALE GENOMIC DNA]</scope>
    <source>
        <strain evidence="3 4">DSM 5692</strain>
    </source>
</reference>
<dbReference type="OrthoDB" id="9804091at2"/>
<dbReference type="UniPathway" id="UPA00084">
    <property type="reaction ID" value="UER00504"/>
</dbReference>
<evidence type="ECO:0000259" key="2">
    <source>
        <dbReference type="Pfam" id="PF04608"/>
    </source>
</evidence>
<keyword evidence="1" id="KW-1133">Transmembrane helix</keyword>